<dbReference type="EMBL" id="BMML01000005">
    <property type="protein sequence ID" value="GGN04257.1"/>
    <property type="molecule type" value="Genomic_DNA"/>
</dbReference>
<dbReference type="Proteomes" id="UP000653411">
    <property type="component" value="Unassembled WGS sequence"/>
</dbReference>
<evidence type="ECO:0000256" key="1">
    <source>
        <dbReference type="SAM" id="Phobius"/>
    </source>
</evidence>
<keyword evidence="1" id="KW-0812">Transmembrane</keyword>
<reference evidence="2" key="2">
    <citation type="submission" date="2020-09" db="EMBL/GenBank/DDBJ databases">
        <authorList>
            <person name="Sun Q."/>
            <person name="Zhou Y."/>
        </authorList>
    </citation>
    <scope>NUCLEOTIDE SEQUENCE</scope>
    <source>
        <strain evidence="2">CGMCC 4.7110</strain>
    </source>
</reference>
<feature type="transmembrane region" description="Helical" evidence="1">
    <location>
        <begin position="58"/>
        <end position="81"/>
    </location>
</feature>
<feature type="transmembrane region" description="Helical" evidence="1">
    <location>
        <begin position="112"/>
        <end position="135"/>
    </location>
</feature>
<sequence length="146" mass="15879">MAQAAPTSGGMPRSGRTPDVFSAQMHARARVAIPVVTGLIYGYWAAANRRMGGPITGWNLLFGFLTALVFAVVLFGVLTFAPRLSRELHAVVWTAFMGVAFGFLYSQSGDSILRSVAMSLAVAAVTFIVMFYRFYTHEDAAGHRIR</sequence>
<evidence type="ECO:0000313" key="2">
    <source>
        <dbReference type="EMBL" id="GGN04257.1"/>
    </source>
</evidence>
<evidence type="ECO:0000313" key="3">
    <source>
        <dbReference type="Proteomes" id="UP000653411"/>
    </source>
</evidence>
<keyword evidence="1" id="KW-1133">Transmembrane helix</keyword>
<organism evidence="2 3">
    <name type="scientific">Streptomyces fuscichromogenes</name>
    <dbReference type="NCBI Taxonomy" id="1324013"/>
    <lineage>
        <taxon>Bacteria</taxon>
        <taxon>Bacillati</taxon>
        <taxon>Actinomycetota</taxon>
        <taxon>Actinomycetes</taxon>
        <taxon>Kitasatosporales</taxon>
        <taxon>Streptomycetaceae</taxon>
        <taxon>Streptomyces</taxon>
    </lineage>
</organism>
<keyword evidence="3" id="KW-1185">Reference proteome</keyword>
<comment type="caution">
    <text evidence="2">The sequence shown here is derived from an EMBL/GenBank/DDBJ whole genome shotgun (WGS) entry which is preliminary data.</text>
</comment>
<accession>A0A918CQE2</accession>
<feature type="transmembrane region" description="Helical" evidence="1">
    <location>
        <begin position="29"/>
        <end position="46"/>
    </location>
</feature>
<proteinExistence type="predicted"/>
<protein>
    <submittedName>
        <fullName evidence="2">Uncharacterized protein</fullName>
    </submittedName>
</protein>
<name>A0A918CQE2_9ACTN</name>
<dbReference type="AlphaFoldDB" id="A0A918CQE2"/>
<gene>
    <name evidence="2" type="ORF">GCM10011578_027410</name>
</gene>
<feature type="transmembrane region" description="Helical" evidence="1">
    <location>
        <begin position="88"/>
        <end position="106"/>
    </location>
</feature>
<keyword evidence="1" id="KW-0472">Membrane</keyword>
<dbReference type="RefSeq" id="WP_189262937.1">
    <property type="nucleotide sequence ID" value="NZ_BMML01000005.1"/>
</dbReference>
<reference evidence="2" key="1">
    <citation type="journal article" date="2014" name="Int. J. Syst. Evol. Microbiol.">
        <title>Complete genome sequence of Corynebacterium casei LMG S-19264T (=DSM 44701T), isolated from a smear-ripened cheese.</title>
        <authorList>
            <consortium name="US DOE Joint Genome Institute (JGI-PGF)"/>
            <person name="Walter F."/>
            <person name="Albersmeier A."/>
            <person name="Kalinowski J."/>
            <person name="Ruckert C."/>
        </authorList>
    </citation>
    <scope>NUCLEOTIDE SEQUENCE</scope>
    <source>
        <strain evidence="2">CGMCC 4.7110</strain>
    </source>
</reference>